<keyword evidence="4 7" id="KW-0812">Transmembrane</keyword>
<keyword evidence="5 7" id="KW-1133">Transmembrane helix</keyword>
<accession>A0AA39FAG4</accession>
<feature type="transmembrane region" description="Helical" evidence="7">
    <location>
        <begin position="153"/>
        <end position="177"/>
    </location>
</feature>
<proteinExistence type="inferred from homology"/>
<feature type="transmembrane region" description="Helical" evidence="7">
    <location>
        <begin position="124"/>
        <end position="141"/>
    </location>
</feature>
<dbReference type="PANTHER" id="PTHR13353">
    <property type="entry name" value="TRANSMEMBRANE PROTEIN 19"/>
    <property type="match status" value="1"/>
</dbReference>
<dbReference type="AlphaFoldDB" id="A0AA39FAG4"/>
<keyword evidence="6 7" id="KW-0472">Membrane</keyword>
<dbReference type="EMBL" id="JAQQBS010001422">
    <property type="protein sequence ID" value="KAK0165814.1"/>
    <property type="molecule type" value="Genomic_DNA"/>
</dbReference>
<dbReference type="Pfam" id="PF01940">
    <property type="entry name" value="DUF92"/>
    <property type="match status" value="1"/>
</dbReference>
<dbReference type="InterPro" id="IPR002794">
    <property type="entry name" value="DUF92_TMEM19"/>
</dbReference>
<evidence type="ECO:0000256" key="5">
    <source>
        <dbReference type="ARBA" id="ARBA00022989"/>
    </source>
</evidence>
<evidence type="ECO:0000256" key="4">
    <source>
        <dbReference type="ARBA" id="ARBA00022692"/>
    </source>
</evidence>
<evidence type="ECO:0000256" key="1">
    <source>
        <dbReference type="ARBA" id="ARBA00004141"/>
    </source>
</evidence>
<protein>
    <recommendedName>
        <fullName evidence="3">Transmembrane protein 19</fullName>
    </recommendedName>
</protein>
<evidence type="ECO:0000256" key="6">
    <source>
        <dbReference type="ARBA" id="ARBA00023136"/>
    </source>
</evidence>
<feature type="transmembrane region" description="Helical" evidence="7">
    <location>
        <begin position="289"/>
        <end position="311"/>
    </location>
</feature>
<gene>
    <name evidence="8" type="ORF">PV328_004299</name>
</gene>
<evidence type="ECO:0000256" key="7">
    <source>
        <dbReference type="SAM" id="Phobius"/>
    </source>
</evidence>
<keyword evidence="9" id="KW-1185">Reference proteome</keyword>
<name>A0AA39FAG4_9HYME</name>
<evidence type="ECO:0000256" key="3">
    <source>
        <dbReference type="ARBA" id="ARBA00014258"/>
    </source>
</evidence>
<evidence type="ECO:0000313" key="8">
    <source>
        <dbReference type="EMBL" id="KAK0165814.1"/>
    </source>
</evidence>
<comment type="caution">
    <text evidence="8">The sequence shown here is derived from an EMBL/GenBank/DDBJ whole genome shotgun (WGS) entry which is preliminary data.</text>
</comment>
<dbReference type="Proteomes" id="UP001168990">
    <property type="component" value="Unassembled WGS sequence"/>
</dbReference>
<evidence type="ECO:0000256" key="2">
    <source>
        <dbReference type="ARBA" id="ARBA00009012"/>
    </source>
</evidence>
<comment type="subcellular location">
    <subcellularLocation>
        <location evidence="1">Membrane</location>
        <topology evidence="1">Multi-pass membrane protein</topology>
    </subcellularLocation>
</comment>
<comment type="similarity">
    <text evidence="2">Belongs to the TMEM19 family.</text>
</comment>
<feature type="transmembrane region" description="Helical" evidence="7">
    <location>
        <begin position="331"/>
        <end position="353"/>
    </location>
</feature>
<dbReference type="GO" id="GO:0016020">
    <property type="term" value="C:membrane"/>
    <property type="evidence" value="ECO:0007669"/>
    <property type="project" value="UniProtKB-SubCell"/>
</dbReference>
<reference evidence="8" key="2">
    <citation type="submission" date="2023-03" db="EMBL/GenBank/DDBJ databases">
        <authorList>
            <person name="Inwood S.N."/>
            <person name="Skelly J.G."/>
            <person name="Guhlin J."/>
            <person name="Harrop T.W.R."/>
            <person name="Goldson S.G."/>
            <person name="Dearden P.K."/>
        </authorList>
    </citation>
    <scope>NUCLEOTIDE SEQUENCE</scope>
    <source>
        <strain evidence="8">Irish</strain>
        <tissue evidence="8">Whole body</tissue>
    </source>
</reference>
<organism evidence="8 9">
    <name type="scientific">Microctonus aethiopoides</name>
    <dbReference type="NCBI Taxonomy" id="144406"/>
    <lineage>
        <taxon>Eukaryota</taxon>
        <taxon>Metazoa</taxon>
        <taxon>Ecdysozoa</taxon>
        <taxon>Arthropoda</taxon>
        <taxon>Hexapoda</taxon>
        <taxon>Insecta</taxon>
        <taxon>Pterygota</taxon>
        <taxon>Neoptera</taxon>
        <taxon>Endopterygota</taxon>
        <taxon>Hymenoptera</taxon>
        <taxon>Apocrita</taxon>
        <taxon>Ichneumonoidea</taxon>
        <taxon>Braconidae</taxon>
        <taxon>Euphorinae</taxon>
        <taxon>Microctonus</taxon>
    </lineage>
</organism>
<evidence type="ECO:0000313" key="9">
    <source>
        <dbReference type="Proteomes" id="UP001168990"/>
    </source>
</evidence>
<reference evidence="8" key="1">
    <citation type="journal article" date="2023" name="bioRxiv">
        <title>Scaffold-level genome assemblies of two parasitoid biocontrol wasps reveal the parthenogenesis mechanism and an associated novel virus.</title>
        <authorList>
            <person name="Inwood S."/>
            <person name="Skelly J."/>
            <person name="Guhlin J."/>
            <person name="Harrop T."/>
            <person name="Goldson S."/>
            <person name="Dearden P."/>
        </authorList>
    </citation>
    <scope>NUCLEOTIDE SEQUENCE</scope>
    <source>
        <strain evidence="8">Irish</strain>
        <tissue evidence="8">Whole body</tissue>
    </source>
</reference>
<dbReference type="PANTHER" id="PTHR13353:SF5">
    <property type="entry name" value="TRANSMEMBRANE PROTEIN 19"/>
    <property type="match status" value="1"/>
</dbReference>
<sequence length="407" mass="44803">MEELLNLSPDIDPLEYKERLEWSQNSLNQFKIFFSKNPNRVFFRNKPRSLLPPGPHILISPEAQCKCLGYDYYRKGSLVSASRVLRGECLKPLQCNKIGIEQSYSASIWALDGTPCKHPVISPWRWLASIVIPILFAIWGLKRRSLNLSGAVLGLFVGFFVTISNYAHLSCLIAFFVTSTLATKFGAKKKKKLETDFKEGGQRNWVQVLCNGGMALQLALLYLLDVGCGERPIDFVKDYRSSWLSIGIIGAFSCCNGDTWASELGTALGNGDPFLITSRRKVLRGTNGGVSWIGLIMSLLGGLTVGISYYFTVLYTVDSVILQQAPPQWPIIIIGGIGGFFGSFLDSILGATLQYSGVNEFGQIVERPGKGVKHICGRQILDNHSVNLLSSIGIALTLPGLANCIWP</sequence>